<reference evidence="2 3" key="1">
    <citation type="submission" date="2019-12" db="EMBL/GenBank/DDBJ databases">
        <authorList>
            <person name="Alioto T."/>
            <person name="Alioto T."/>
            <person name="Gomez Garrido J."/>
        </authorList>
    </citation>
    <scope>NUCLEOTIDE SEQUENCE [LARGE SCALE GENOMIC DNA]</scope>
</reference>
<feature type="compositionally biased region" description="Basic and acidic residues" evidence="1">
    <location>
        <begin position="468"/>
        <end position="487"/>
    </location>
</feature>
<gene>
    <name evidence="2" type="ORF">OLEA9_A053470</name>
</gene>
<evidence type="ECO:0000256" key="1">
    <source>
        <dbReference type="SAM" id="MobiDB-lite"/>
    </source>
</evidence>
<feature type="compositionally biased region" description="Basic and acidic residues" evidence="1">
    <location>
        <begin position="166"/>
        <end position="176"/>
    </location>
</feature>
<feature type="region of interest" description="Disordered" evidence="1">
    <location>
        <begin position="25"/>
        <end position="48"/>
    </location>
</feature>
<sequence length="487" mass="53950">MVELFLSIGIRVEKEKNSTVELGKKEKGLAATSLETTPTSDFPSNSDKIWGSRDNRSRINEITIIGNRRSIEFLTSPPSPQPEKKDSKMAVYGVTVNGLNHEMKNGEANFVNGLADTTQIHGNKQLGLVLKLTQTIAPGPLKASAGIRPFVSGKERVSPSLPPSLSRRDRKESLKKEKESLASDFFGKCPATKQEGNHFQGDVEILVSQVHNLPVPLDNVSINSVKYENGREEETMLEPQGVGGLKDWAQKMNDKSDTLKQTQMKLGPNHVKKPVFNYSPNVKEVSDGLPTNPKPNLTQSPSIAIYDQIIPDWLLPPAPRGVPQMSQINVCSDNDVNAILKVSVQEMAQDYEKYKFEEAMKKTVGKDDEIFDIDNSWEGGDKLGFITNSVFGMVQTTKKMQIAQVTPTPLPEEEKSTVAKRREKKENRAEATSPENTANSEISIKMERKEKRVAKSSRELTATSDITSKLDDGRVSSEAKKGKEERS</sequence>
<proteinExistence type="predicted"/>
<accession>A0A8S0RY26</accession>
<feature type="compositionally biased region" description="Polar residues" evidence="1">
    <location>
        <begin position="433"/>
        <end position="442"/>
    </location>
</feature>
<organism evidence="2 3">
    <name type="scientific">Olea europaea subsp. europaea</name>
    <dbReference type="NCBI Taxonomy" id="158383"/>
    <lineage>
        <taxon>Eukaryota</taxon>
        <taxon>Viridiplantae</taxon>
        <taxon>Streptophyta</taxon>
        <taxon>Embryophyta</taxon>
        <taxon>Tracheophyta</taxon>
        <taxon>Spermatophyta</taxon>
        <taxon>Magnoliopsida</taxon>
        <taxon>eudicotyledons</taxon>
        <taxon>Gunneridae</taxon>
        <taxon>Pentapetalae</taxon>
        <taxon>asterids</taxon>
        <taxon>lamiids</taxon>
        <taxon>Lamiales</taxon>
        <taxon>Oleaceae</taxon>
        <taxon>Oleeae</taxon>
        <taxon>Olea</taxon>
    </lineage>
</organism>
<evidence type="ECO:0000313" key="3">
    <source>
        <dbReference type="Proteomes" id="UP000594638"/>
    </source>
</evidence>
<evidence type="ECO:0000313" key="2">
    <source>
        <dbReference type="EMBL" id="CAA2983959.1"/>
    </source>
</evidence>
<protein>
    <submittedName>
        <fullName evidence="2">Uncharacterized protein</fullName>
    </submittedName>
</protein>
<name>A0A8S0RY26_OLEEU</name>
<feature type="compositionally biased region" description="Polar residues" evidence="1">
    <location>
        <begin position="33"/>
        <end position="47"/>
    </location>
</feature>
<dbReference type="AlphaFoldDB" id="A0A8S0RY26"/>
<dbReference type="EMBL" id="CACTIH010003748">
    <property type="protein sequence ID" value="CAA2983959.1"/>
    <property type="molecule type" value="Genomic_DNA"/>
</dbReference>
<dbReference type="Proteomes" id="UP000594638">
    <property type="component" value="Unassembled WGS sequence"/>
</dbReference>
<feature type="region of interest" description="Disordered" evidence="1">
    <location>
        <begin position="154"/>
        <end position="176"/>
    </location>
</feature>
<feature type="region of interest" description="Disordered" evidence="1">
    <location>
        <begin position="405"/>
        <end position="487"/>
    </location>
</feature>
<comment type="caution">
    <text evidence="2">The sequence shown here is derived from an EMBL/GenBank/DDBJ whole genome shotgun (WGS) entry which is preliminary data.</text>
</comment>
<keyword evidence="3" id="KW-1185">Reference proteome</keyword>
<dbReference type="Gramene" id="OE9A053470T1">
    <property type="protein sequence ID" value="OE9A053470C1"/>
    <property type="gene ID" value="OE9A053470"/>
</dbReference>